<keyword evidence="3" id="KW-1185">Reference proteome</keyword>
<evidence type="ECO:0000313" key="3">
    <source>
        <dbReference type="Proteomes" id="UP000799436"/>
    </source>
</evidence>
<sequence>MQATPTKTSILKPIHSRRRRVPGAICLCAIDSATCPQCTRTADTQSSLEAPKARTVSFGPEVQICHFHKRETPRDIADDGRIAADSPRSTEMSLLDVLEIMLHGTCSIPRKSSEPTQKTAEPSASPNEGKKLGMSLAALAYAHPELFRGYPTALDIARDRAIVNYAEVSESKMVTRQLSNMEKQALANMDATEYSNAGDPSKWADGNRTQHFRLAAQFLAQGAQATRADDVFINGPYTPPLLAMTDLLQALTEVRGQGYSVGQLKTWKTTCQQLCMGLREVVVQNGRLVGAEELRMELVERVEGILGEDPVLMGRTVGARSLHCDFRTMVEWLVGVAAMVLEEREGVATKGRA</sequence>
<accession>A0A6G1KX56</accession>
<name>A0A6G1KX56_9PEZI</name>
<reference evidence="2" key="1">
    <citation type="journal article" date="2020" name="Stud. Mycol.">
        <title>101 Dothideomycetes genomes: a test case for predicting lifestyles and emergence of pathogens.</title>
        <authorList>
            <person name="Haridas S."/>
            <person name="Albert R."/>
            <person name="Binder M."/>
            <person name="Bloem J."/>
            <person name="Labutti K."/>
            <person name="Salamov A."/>
            <person name="Andreopoulos B."/>
            <person name="Baker S."/>
            <person name="Barry K."/>
            <person name="Bills G."/>
            <person name="Bluhm B."/>
            <person name="Cannon C."/>
            <person name="Castanera R."/>
            <person name="Culley D."/>
            <person name="Daum C."/>
            <person name="Ezra D."/>
            <person name="Gonzalez J."/>
            <person name="Henrissat B."/>
            <person name="Kuo A."/>
            <person name="Liang C."/>
            <person name="Lipzen A."/>
            <person name="Lutzoni F."/>
            <person name="Magnuson J."/>
            <person name="Mondo S."/>
            <person name="Nolan M."/>
            <person name="Ohm R."/>
            <person name="Pangilinan J."/>
            <person name="Park H.-J."/>
            <person name="Ramirez L."/>
            <person name="Alfaro M."/>
            <person name="Sun H."/>
            <person name="Tritt A."/>
            <person name="Yoshinaga Y."/>
            <person name="Zwiers L.-H."/>
            <person name="Turgeon B."/>
            <person name="Goodwin S."/>
            <person name="Spatafora J."/>
            <person name="Crous P."/>
            <person name="Grigoriev I."/>
        </authorList>
    </citation>
    <scope>NUCLEOTIDE SEQUENCE</scope>
    <source>
        <strain evidence="2">CBS 116005</strain>
    </source>
</reference>
<feature type="compositionally biased region" description="Polar residues" evidence="1">
    <location>
        <begin position="114"/>
        <end position="126"/>
    </location>
</feature>
<proteinExistence type="predicted"/>
<dbReference type="AlphaFoldDB" id="A0A6G1KX56"/>
<protein>
    <submittedName>
        <fullName evidence="2">Uncharacterized protein</fullName>
    </submittedName>
</protein>
<organism evidence="2 3">
    <name type="scientific">Teratosphaeria nubilosa</name>
    <dbReference type="NCBI Taxonomy" id="161662"/>
    <lineage>
        <taxon>Eukaryota</taxon>
        <taxon>Fungi</taxon>
        <taxon>Dikarya</taxon>
        <taxon>Ascomycota</taxon>
        <taxon>Pezizomycotina</taxon>
        <taxon>Dothideomycetes</taxon>
        <taxon>Dothideomycetidae</taxon>
        <taxon>Mycosphaerellales</taxon>
        <taxon>Teratosphaeriaceae</taxon>
        <taxon>Teratosphaeria</taxon>
    </lineage>
</organism>
<dbReference type="OrthoDB" id="10561391at2759"/>
<evidence type="ECO:0000313" key="2">
    <source>
        <dbReference type="EMBL" id="KAF2765177.1"/>
    </source>
</evidence>
<dbReference type="Proteomes" id="UP000799436">
    <property type="component" value="Unassembled WGS sequence"/>
</dbReference>
<feature type="region of interest" description="Disordered" evidence="1">
    <location>
        <begin position="108"/>
        <end position="129"/>
    </location>
</feature>
<evidence type="ECO:0000256" key="1">
    <source>
        <dbReference type="SAM" id="MobiDB-lite"/>
    </source>
</evidence>
<dbReference type="EMBL" id="ML995899">
    <property type="protein sequence ID" value="KAF2765177.1"/>
    <property type="molecule type" value="Genomic_DNA"/>
</dbReference>
<gene>
    <name evidence="2" type="ORF">EJ03DRAFT_218956</name>
</gene>